<name>A0A222WRI8_9BACL</name>
<dbReference type="OrthoDB" id="9937799at2"/>
<keyword evidence="1" id="KW-0472">Membrane</keyword>
<proteinExistence type="predicted"/>
<gene>
    <name evidence="2" type="ORF">B4V02_18940</name>
</gene>
<dbReference type="AlphaFoldDB" id="A0A222WRI8"/>
<keyword evidence="3" id="KW-1185">Reference proteome</keyword>
<dbReference type="Proteomes" id="UP000214666">
    <property type="component" value="Chromosome"/>
</dbReference>
<feature type="transmembrane region" description="Helical" evidence="1">
    <location>
        <begin position="34"/>
        <end position="52"/>
    </location>
</feature>
<evidence type="ECO:0000313" key="3">
    <source>
        <dbReference type="Proteomes" id="UP000214666"/>
    </source>
</evidence>
<evidence type="ECO:0000313" key="2">
    <source>
        <dbReference type="EMBL" id="ASR48618.1"/>
    </source>
</evidence>
<organism evidence="2 3">
    <name type="scientific">Paenibacillus kribbensis</name>
    <dbReference type="NCBI Taxonomy" id="172713"/>
    <lineage>
        <taxon>Bacteria</taxon>
        <taxon>Bacillati</taxon>
        <taxon>Bacillota</taxon>
        <taxon>Bacilli</taxon>
        <taxon>Bacillales</taxon>
        <taxon>Paenibacillaceae</taxon>
        <taxon>Paenibacillus</taxon>
    </lineage>
</organism>
<feature type="transmembrane region" description="Helical" evidence="1">
    <location>
        <begin position="6"/>
        <end position="27"/>
    </location>
</feature>
<dbReference type="KEGG" id="pkb:B4V02_18940"/>
<keyword evidence="1" id="KW-1133">Transmembrane helix</keyword>
<accession>A0A222WRI8</accession>
<sequence>MFSSLLIVISSASFVLFLLLGIVSLFKRTKKAKWNFLISLLSLVILFIATPADQSKPASEKALAQAQADVSSKVSNEEVESTPSYSEVDKKNALQIESLLNKYDKEMTPYEYQGNGVFDMMKADKVDDSAICKEIQRVNEKYKETIKKINSIKIPDGLHNDLKYDLENMLRSANGYYTSRFIAYEHLFKYIKESDETHIDTVIQELTNAKAFSKEYKMYVHMLFTKTGLPDELKNKE</sequence>
<dbReference type="RefSeq" id="WP_094155947.1">
    <property type="nucleotide sequence ID" value="NZ_CP020028.1"/>
</dbReference>
<keyword evidence="1" id="KW-0812">Transmembrane</keyword>
<dbReference type="EMBL" id="CP020028">
    <property type="protein sequence ID" value="ASR48618.1"/>
    <property type="molecule type" value="Genomic_DNA"/>
</dbReference>
<reference evidence="2 3" key="1">
    <citation type="submission" date="2017-03" db="EMBL/GenBank/DDBJ databases">
        <title>Complete genome sequence of Paenibacillus Kribbensis producing bioflocculants.</title>
        <authorList>
            <person name="Lee H.-G."/>
            <person name="Oh H.-M."/>
        </authorList>
    </citation>
    <scope>NUCLEOTIDE SEQUENCE [LARGE SCALE GENOMIC DNA]</scope>
    <source>
        <strain evidence="2 3">AM49</strain>
    </source>
</reference>
<evidence type="ECO:0000256" key="1">
    <source>
        <dbReference type="SAM" id="Phobius"/>
    </source>
</evidence>
<protein>
    <submittedName>
        <fullName evidence="2">Uncharacterized protein</fullName>
    </submittedName>
</protein>